<dbReference type="SMART" id="SM00491">
    <property type="entry name" value="HELICc2"/>
    <property type="match status" value="1"/>
</dbReference>
<dbReference type="GO" id="GO:0034085">
    <property type="term" value="P:establishment of sister chromatid cohesion"/>
    <property type="evidence" value="ECO:0007669"/>
    <property type="project" value="TreeGrafter"/>
</dbReference>
<dbReference type="InterPro" id="IPR010614">
    <property type="entry name" value="RAD3-like_helicase_DEAD"/>
</dbReference>
<dbReference type="InterPro" id="IPR006555">
    <property type="entry name" value="ATP-dep_Helicase_C"/>
</dbReference>
<keyword evidence="12" id="KW-0539">Nucleus</keyword>
<dbReference type="PANTHER" id="PTHR11472:SF41">
    <property type="entry name" value="ATP-DEPENDENT DNA HELICASE DDX11-RELATED"/>
    <property type="match status" value="1"/>
</dbReference>
<dbReference type="InterPro" id="IPR014013">
    <property type="entry name" value="Helic_SF1/SF2_ATP-bd_DinG/Rad3"/>
</dbReference>
<evidence type="ECO:0000313" key="15">
    <source>
        <dbReference type="Proteomes" id="UP000002899"/>
    </source>
</evidence>
<keyword evidence="15" id="KW-1185">Reference proteome</keyword>
<evidence type="ECO:0000256" key="4">
    <source>
        <dbReference type="ARBA" id="ARBA00022723"/>
    </source>
</evidence>
<dbReference type="InterPro" id="IPR006554">
    <property type="entry name" value="Helicase-like_DEXD_c2"/>
</dbReference>
<dbReference type="OrthoDB" id="19182at2759"/>
<keyword evidence="9" id="KW-0408">Iron</keyword>
<evidence type="ECO:0000256" key="9">
    <source>
        <dbReference type="ARBA" id="ARBA00023004"/>
    </source>
</evidence>
<evidence type="ECO:0000256" key="7">
    <source>
        <dbReference type="ARBA" id="ARBA00022806"/>
    </source>
</evidence>
<dbReference type="VEuPathDB" id="PiroplasmaDB:BmR1_04g05725"/>
<dbReference type="InterPro" id="IPR045028">
    <property type="entry name" value="DinG/Rad3-like"/>
</dbReference>
<dbReference type="GO" id="GO:0003678">
    <property type="term" value="F:DNA helicase activity"/>
    <property type="evidence" value="ECO:0007669"/>
    <property type="project" value="InterPro"/>
</dbReference>
<keyword evidence="8" id="KW-0067">ATP-binding</keyword>
<dbReference type="GeneID" id="24425790"/>
<reference evidence="14 15" key="1">
    <citation type="journal article" date="2012" name="Nucleic Acids Res.">
        <title>Sequencing of the smallest Apicomplexan genome from the human pathogen Babesia microti.</title>
        <authorList>
            <person name="Cornillot E."/>
            <person name="Hadj-Kaddour K."/>
            <person name="Dassouli A."/>
            <person name="Noel B."/>
            <person name="Ranwez V."/>
            <person name="Vacherie B."/>
            <person name="Augagneur Y."/>
            <person name="Bres V."/>
            <person name="Duclos A."/>
            <person name="Randazzo S."/>
            <person name="Carcy B."/>
            <person name="Debierre-Grockiego F."/>
            <person name="Delbecq S."/>
            <person name="Moubri-Menage K."/>
            <person name="Shams-Eldin H."/>
            <person name="Usmani-Brown S."/>
            <person name="Bringaud F."/>
            <person name="Wincker P."/>
            <person name="Vivares C.P."/>
            <person name="Schwarz R.T."/>
            <person name="Schetters T.P."/>
            <person name="Krause P.J."/>
            <person name="Gorenflot A."/>
            <person name="Berry V."/>
            <person name="Barbe V."/>
            <person name="Ben Mamoun C."/>
        </authorList>
    </citation>
    <scope>NUCLEOTIDE SEQUENCE [LARGE SCALE GENOMIC DNA]</scope>
    <source>
        <strain evidence="14 15">RI</strain>
    </source>
</reference>
<evidence type="ECO:0000256" key="8">
    <source>
        <dbReference type="ARBA" id="ARBA00022840"/>
    </source>
</evidence>
<keyword evidence="10" id="KW-0411">Iron-sulfur</keyword>
<feature type="domain" description="Helicase ATP-binding" evidence="13">
    <location>
        <begin position="1"/>
        <end position="385"/>
    </location>
</feature>
<dbReference type="GO" id="GO:0003724">
    <property type="term" value="F:RNA helicase activity"/>
    <property type="evidence" value="ECO:0007669"/>
    <property type="project" value="UniProtKB-EC"/>
</dbReference>
<dbReference type="GO" id="GO:0005634">
    <property type="term" value="C:nucleus"/>
    <property type="evidence" value="ECO:0007669"/>
    <property type="project" value="UniProtKB-SubCell"/>
</dbReference>
<dbReference type="EMBL" id="LN871599">
    <property type="protein sequence ID" value="CCF75343.1"/>
    <property type="molecule type" value="Genomic_DNA"/>
</dbReference>
<dbReference type="PROSITE" id="PS51193">
    <property type="entry name" value="HELICASE_ATP_BIND_2"/>
    <property type="match status" value="1"/>
</dbReference>
<evidence type="ECO:0000256" key="2">
    <source>
        <dbReference type="ARBA" id="ARBA00004123"/>
    </source>
</evidence>
<dbReference type="GO" id="GO:0051536">
    <property type="term" value="F:iron-sulfur cluster binding"/>
    <property type="evidence" value="ECO:0007669"/>
    <property type="project" value="UniProtKB-KW"/>
</dbReference>
<keyword evidence="6 14" id="KW-0378">Hydrolase</keyword>
<dbReference type="GO" id="GO:0046872">
    <property type="term" value="F:metal ion binding"/>
    <property type="evidence" value="ECO:0007669"/>
    <property type="project" value="UniProtKB-KW"/>
</dbReference>
<dbReference type="GO" id="GO:0006139">
    <property type="term" value="P:nucleobase-containing compound metabolic process"/>
    <property type="evidence" value="ECO:0007669"/>
    <property type="project" value="InterPro"/>
</dbReference>
<evidence type="ECO:0000259" key="13">
    <source>
        <dbReference type="PROSITE" id="PS51193"/>
    </source>
</evidence>
<evidence type="ECO:0000256" key="6">
    <source>
        <dbReference type="ARBA" id="ARBA00022801"/>
    </source>
</evidence>
<organism evidence="14 15">
    <name type="scientific">Babesia microti (strain RI)</name>
    <dbReference type="NCBI Taxonomy" id="1133968"/>
    <lineage>
        <taxon>Eukaryota</taxon>
        <taxon>Sar</taxon>
        <taxon>Alveolata</taxon>
        <taxon>Apicomplexa</taxon>
        <taxon>Aconoidasida</taxon>
        <taxon>Piroplasmida</taxon>
        <taxon>Babesiidae</taxon>
        <taxon>Babesia</taxon>
    </lineage>
</organism>
<protein>
    <submittedName>
        <fullName evidence="14">Chromosome transmission fidelity protein 1</fullName>
        <ecNumber evidence="14">3.6.4.13</ecNumber>
    </submittedName>
</protein>
<reference evidence="14 15" key="2">
    <citation type="journal article" date="2013" name="PLoS ONE">
        <title>Whole genome mapping and re-organization of the nuclear and mitochondrial genomes of Babesia microti isolates.</title>
        <authorList>
            <person name="Cornillot E."/>
            <person name="Dassouli A."/>
            <person name="Garg A."/>
            <person name="Pachikara N."/>
            <person name="Randazzo S."/>
            <person name="Depoix D."/>
            <person name="Carcy B."/>
            <person name="Delbecq S."/>
            <person name="Frutos R."/>
            <person name="Silva J.C."/>
            <person name="Sutton R."/>
            <person name="Krause P.J."/>
            <person name="Mamoun C.B."/>
        </authorList>
    </citation>
    <scope>NUCLEOTIDE SEQUENCE [LARGE SCALE GENOMIC DNA]</scope>
    <source>
        <strain evidence="14 15">RI</strain>
    </source>
</reference>
<dbReference type="GO" id="GO:0003677">
    <property type="term" value="F:DNA binding"/>
    <property type="evidence" value="ECO:0007669"/>
    <property type="project" value="InterPro"/>
</dbReference>
<keyword evidence="11" id="KW-0413">Isomerase</keyword>
<dbReference type="NCBIfam" id="TIGR00604">
    <property type="entry name" value="rad3"/>
    <property type="match status" value="1"/>
</dbReference>
<dbReference type="EC" id="3.6.4.13" evidence="14"/>
<comment type="cofactor">
    <cofactor evidence="1">
        <name>[4Fe-4S] cluster</name>
        <dbReference type="ChEBI" id="CHEBI:49883"/>
    </cofactor>
</comment>
<name>I7J8D9_BABMR</name>
<dbReference type="RefSeq" id="XP_012649751.1">
    <property type="nucleotide sequence ID" value="XM_012794297.1"/>
</dbReference>
<dbReference type="InterPro" id="IPR027417">
    <property type="entry name" value="P-loop_NTPase"/>
</dbReference>
<dbReference type="Pfam" id="PF13307">
    <property type="entry name" value="Helicase_C_2"/>
    <property type="match status" value="1"/>
</dbReference>
<keyword evidence="7" id="KW-0347">Helicase</keyword>
<dbReference type="SMART" id="SM00487">
    <property type="entry name" value="DEXDc"/>
    <property type="match status" value="1"/>
</dbReference>
<comment type="subcellular location">
    <subcellularLocation>
        <location evidence="2">Nucleus</location>
    </subcellularLocation>
</comment>
<dbReference type="KEGG" id="bmic:BmR1_04g05725"/>
<dbReference type="InterPro" id="IPR014001">
    <property type="entry name" value="Helicase_ATP-bd"/>
</dbReference>
<evidence type="ECO:0000256" key="10">
    <source>
        <dbReference type="ARBA" id="ARBA00023014"/>
    </source>
</evidence>
<evidence type="ECO:0000256" key="1">
    <source>
        <dbReference type="ARBA" id="ARBA00001966"/>
    </source>
</evidence>
<dbReference type="InterPro" id="IPR013020">
    <property type="entry name" value="Rad3/Chl1-like"/>
</dbReference>
<accession>I7J8D9</accession>
<dbReference type="AlphaFoldDB" id="I7J8D9"/>
<evidence type="ECO:0000256" key="12">
    <source>
        <dbReference type="ARBA" id="ARBA00023242"/>
    </source>
</evidence>
<proteinExistence type="inferred from homology"/>
<dbReference type="SMART" id="SM00488">
    <property type="entry name" value="DEXDc2"/>
    <property type="match status" value="1"/>
</dbReference>
<evidence type="ECO:0000256" key="3">
    <source>
        <dbReference type="ARBA" id="ARBA00008435"/>
    </source>
</evidence>
<keyword evidence="4" id="KW-0479">Metal-binding</keyword>
<comment type="similarity">
    <text evidence="3">Belongs to the DEAD box helicase family. DEAH subfamily. DDX11/CHL1 sub-subfamily.</text>
</comment>
<reference evidence="14 15" key="3">
    <citation type="journal article" date="2016" name="Sci. Rep.">
        <title>Genome-wide diversity and gene expression profiling of Babesia microti isolates identify polymorphic genes that mediate host-pathogen interactions.</title>
        <authorList>
            <person name="Silva J.C."/>
            <person name="Cornillot E."/>
            <person name="McCracken C."/>
            <person name="Usmani-Brown S."/>
            <person name="Dwivedi A."/>
            <person name="Ifeonu O.O."/>
            <person name="Crabtree J."/>
            <person name="Gotia H.T."/>
            <person name="Virji A.Z."/>
            <person name="Reynes C."/>
            <person name="Colinge J."/>
            <person name="Kumar V."/>
            <person name="Lawres L."/>
            <person name="Pazzi J.E."/>
            <person name="Pablo J.V."/>
            <person name="Hung C."/>
            <person name="Brancato J."/>
            <person name="Kumari P."/>
            <person name="Orvis J."/>
            <person name="Tretina K."/>
            <person name="Chibucos M."/>
            <person name="Ott S."/>
            <person name="Sadzewicz L."/>
            <person name="Sengamalay N."/>
            <person name="Shetty A.C."/>
            <person name="Su Q."/>
            <person name="Tallon L."/>
            <person name="Fraser C.M."/>
            <person name="Frutos R."/>
            <person name="Molina D.M."/>
            <person name="Krause P.J."/>
            <person name="Ben Mamoun C."/>
        </authorList>
    </citation>
    <scope>NUCLEOTIDE SEQUENCE [LARGE SCALE GENOMIC DNA]</scope>
    <source>
        <strain evidence="14 15">RI</strain>
    </source>
</reference>
<evidence type="ECO:0000256" key="5">
    <source>
        <dbReference type="ARBA" id="ARBA00022741"/>
    </source>
</evidence>
<evidence type="ECO:0000256" key="11">
    <source>
        <dbReference type="ARBA" id="ARBA00023235"/>
    </source>
</evidence>
<dbReference type="PANTHER" id="PTHR11472">
    <property type="entry name" value="DNA REPAIR DEAD HELICASE RAD3/XP-D SUBFAMILY MEMBER"/>
    <property type="match status" value="1"/>
</dbReference>
<dbReference type="Gene3D" id="3.40.50.300">
    <property type="entry name" value="P-loop containing nucleotide triphosphate hydrolases"/>
    <property type="match status" value="3"/>
</dbReference>
<dbReference type="SUPFAM" id="SSF52540">
    <property type="entry name" value="P-loop containing nucleoside triphosphate hydrolases"/>
    <property type="match status" value="1"/>
</dbReference>
<dbReference type="GO" id="GO:0005524">
    <property type="term" value="F:ATP binding"/>
    <property type="evidence" value="ECO:0007669"/>
    <property type="project" value="UniProtKB-KW"/>
</dbReference>
<dbReference type="Pfam" id="PF06733">
    <property type="entry name" value="DEAD_2"/>
    <property type="match status" value="1"/>
</dbReference>
<evidence type="ECO:0000313" key="14">
    <source>
        <dbReference type="EMBL" id="CCF75343.1"/>
    </source>
</evidence>
<gene>
    <name evidence="14" type="ORF">BmR1_04g05725</name>
</gene>
<dbReference type="Proteomes" id="UP000002899">
    <property type="component" value="Chromosome IV"/>
</dbReference>
<keyword evidence="5" id="KW-0547">Nucleotide-binding</keyword>
<sequence>MFKLPFAPYPGQLEFIKNAYDVFENCEVGLFESPTGSGKTICLLSSSLSWLKNNRLFDHTLDSACNSDKTNLPSWVKHKIAKLNVECHKRKLDDRYNRISNIRLKVNNYFEYDDNHNLQIKLKMADKNFDSSYTKKMAVELTSNVSHIIPSFDEFDTNDKIQIIICSRTHTQLNQFIKEVKKLDPQLYCDVRFAIASSRQYLCVNKHILSTSKGSVELLNDECRRSKCQFKSNITPIIESTISYPLDQSELRLIGSENCLSSCPYYASKHTIKYADVILAPYNFIINKSLRESSGLKIDHNILIFDEAHNLGDAITNSTSVSFTTYDSLILLEQIRMYTNKYNSILPQDTKFNLGTITKLLESFTNIKICVDEKVIDISQFLVECGIATLSIHSIIDFLTNSEICLKIRSYAEGLYSKLEYNYNKETSIIYMFREFLNCILLCTKDDKIIISHQNETPYYEGLVSKFINDTYLKIEIYSLSIFDSFSEIITSARSVMLVSGTLTPIHEYLMMIPSTKDKVRIFRNPGIFTIDKIYCNIISTTPSNNNVLNFTHEKRTDRNTMEGLCQIISNLSLVVPEGLLVFFTSFNYMHSFLTFGLGNRYKMNQFDGPLSSLKKNIFIEGTTPNLMEQYTKSAINGAVLFAIFGAKFSEGIDFSDHLARAIILIGLPYPPESSKLKLKEQYYRIKSQSTIGSRTTQIDLSSQLNILNINDIKASLMTETVNLRKIICFKTINQAIGRAIRHINDYAAIILIDNRYLQQSNISFLSQNVYKSLHYRRMAPYTKNINLDNVKKIVNYKLLTEEFTQLLAELQEFYQILKCKINS</sequence>
<dbReference type="GO" id="GO:0016818">
    <property type="term" value="F:hydrolase activity, acting on acid anhydrides, in phosphorus-containing anhydrides"/>
    <property type="evidence" value="ECO:0007669"/>
    <property type="project" value="InterPro"/>
</dbReference>